<reference evidence="1" key="1">
    <citation type="journal article" date="2021" name="Proc. Natl. Acad. Sci. U.S.A.">
        <title>A Catalog of Tens of Thousands of Viruses from Human Metagenomes Reveals Hidden Associations with Chronic Diseases.</title>
        <authorList>
            <person name="Tisza M.J."/>
            <person name="Buck C.B."/>
        </authorList>
    </citation>
    <scope>NUCLEOTIDE SEQUENCE</scope>
    <source>
        <strain evidence="1">CtfrT39</strain>
    </source>
</reference>
<organism evidence="1">
    <name type="scientific">Siphoviridae sp. ctfrT39</name>
    <dbReference type="NCBI Taxonomy" id="2825598"/>
    <lineage>
        <taxon>Viruses</taxon>
        <taxon>Duplodnaviria</taxon>
        <taxon>Heunggongvirae</taxon>
        <taxon>Uroviricota</taxon>
        <taxon>Caudoviricetes</taxon>
    </lineage>
</organism>
<accession>A0A8S5UQT6</accession>
<protein>
    <submittedName>
        <fullName evidence="1">Uncharacterized protein</fullName>
    </submittedName>
</protein>
<evidence type="ECO:0000313" key="1">
    <source>
        <dbReference type="EMBL" id="DAF96734.1"/>
    </source>
</evidence>
<proteinExistence type="predicted"/>
<dbReference type="EMBL" id="BK016120">
    <property type="protein sequence ID" value="DAF96734.1"/>
    <property type="molecule type" value="Genomic_DNA"/>
</dbReference>
<name>A0A8S5UQT6_9CAUD</name>
<sequence length="29" mass="3501">MIMGKILNYERRFGNIRYLPCHVSSGKMW</sequence>